<evidence type="ECO:0000259" key="1">
    <source>
        <dbReference type="Pfam" id="PF13472"/>
    </source>
</evidence>
<dbReference type="InterPro" id="IPR051532">
    <property type="entry name" value="Ester_Hydrolysis_Enzymes"/>
</dbReference>
<feature type="domain" description="SGNH hydrolase-type esterase" evidence="1">
    <location>
        <begin position="62"/>
        <end position="220"/>
    </location>
</feature>
<name>A0A2S1KS49_9LACO</name>
<dbReference type="InterPro" id="IPR013830">
    <property type="entry name" value="SGNH_hydro"/>
</dbReference>
<proteinExistence type="predicted"/>
<dbReference type="Gene3D" id="3.40.50.1110">
    <property type="entry name" value="SGNH hydrolase"/>
    <property type="match status" value="1"/>
</dbReference>
<dbReference type="PANTHER" id="PTHR30383">
    <property type="entry name" value="THIOESTERASE 1/PROTEASE 1/LYSOPHOSPHOLIPASE L1"/>
    <property type="match status" value="1"/>
</dbReference>
<dbReference type="GO" id="GO:0004622">
    <property type="term" value="F:phosphatidylcholine lysophospholipase activity"/>
    <property type="evidence" value="ECO:0007669"/>
    <property type="project" value="TreeGrafter"/>
</dbReference>
<dbReference type="EMBL" id="CP020928">
    <property type="protein sequence ID" value="AWF95828.1"/>
    <property type="molecule type" value="Genomic_DNA"/>
</dbReference>
<accession>A0A2S1KS49</accession>
<dbReference type="SUPFAM" id="SSF52266">
    <property type="entry name" value="SGNH hydrolase"/>
    <property type="match status" value="1"/>
</dbReference>
<evidence type="ECO:0000313" key="3">
    <source>
        <dbReference type="Proteomes" id="UP000244870"/>
    </source>
</evidence>
<protein>
    <recommendedName>
        <fullName evidence="1">SGNH hydrolase-type esterase domain-containing protein</fullName>
    </recommendedName>
</protein>
<dbReference type="Proteomes" id="UP000244870">
    <property type="component" value="Chromosome"/>
</dbReference>
<dbReference type="Pfam" id="PF13472">
    <property type="entry name" value="Lipase_GDSL_2"/>
    <property type="match status" value="1"/>
</dbReference>
<organism evidence="2 3">
    <name type="scientific">Weissella cibaria</name>
    <dbReference type="NCBI Taxonomy" id="137591"/>
    <lineage>
        <taxon>Bacteria</taxon>
        <taxon>Bacillati</taxon>
        <taxon>Bacillota</taxon>
        <taxon>Bacilli</taxon>
        <taxon>Lactobacillales</taxon>
        <taxon>Lactobacillaceae</taxon>
        <taxon>Weissella</taxon>
    </lineage>
</organism>
<gene>
    <name evidence="2" type="ORF">B6254_1424</name>
</gene>
<dbReference type="AlphaFoldDB" id="A0A2S1KS49"/>
<dbReference type="RefSeq" id="WP_108730609.1">
    <property type="nucleotide sequence ID" value="NZ_CP020928.1"/>
</dbReference>
<dbReference type="InterPro" id="IPR036514">
    <property type="entry name" value="SGNH_hydro_sf"/>
</dbReference>
<reference evidence="2 3" key="1">
    <citation type="submission" date="2017-04" db="EMBL/GenBank/DDBJ databases">
        <title>Weissella cibaria strain m2 complete genome.</title>
        <authorList>
            <person name="Pan Q."/>
            <person name="Tan M."/>
            <person name="Yao F."/>
            <person name="Su S."/>
        </authorList>
    </citation>
    <scope>NUCLEOTIDE SEQUENCE [LARGE SCALE GENOMIC DNA]</scope>
    <source>
        <strain evidence="2 3">M2</strain>
    </source>
</reference>
<dbReference type="PANTHER" id="PTHR30383:SF5">
    <property type="entry name" value="SGNH HYDROLASE-TYPE ESTERASE DOMAIN-CONTAINING PROTEIN"/>
    <property type="match status" value="1"/>
</dbReference>
<sequence>MANESISLTNLAPQIVTLQNDIRDKYAEANKTIKTGQTVIAGSSTVEIFPIEQLQTNVNLKHVIYNRGVRATTTSDLLEHIDTLIFDLAPSTLFLQIGANDLGFGYSEESMLENYATIIAKVHKKLPDTQIYIMAFYPINTVDEFVGPRRDHEDHHNHPKIAQHRTNEMTTLANEHLESLAKKLNVNFINLNAGLTDENGNLKKELTFDGLHPLPAGYEIVFNNMLPYLN</sequence>
<evidence type="ECO:0000313" key="2">
    <source>
        <dbReference type="EMBL" id="AWF95828.1"/>
    </source>
</evidence>